<dbReference type="Pfam" id="PF08668">
    <property type="entry name" value="HDOD"/>
    <property type="match status" value="1"/>
</dbReference>
<accession>A0AAV3U1T7</accession>
<name>A0AAV3U1T7_9ALTE</name>
<dbReference type="AlphaFoldDB" id="A0AAV3U1T7"/>
<evidence type="ECO:0000259" key="1">
    <source>
        <dbReference type="PROSITE" id="PS51833"/>
    </source>
</evidence>
<feature type="domain" description="HDOD" evidence="1">
    <location>
        <begin position="33"/>
        <end position="228"/>
    </location>
</feature>
<protein>
    <recommendedName>
        <fullName evidence="1">HDOD domain-containing protein</fullName>
    </recommendedName>
</protein>
<comment type="caution">
    <text evidence="2">The sequence shown here is derived from an EMBL/GenBank/DDBJ whole genome shotgun (WGS) entry which is preliminary data.</text>
</comment>
<dbReference type="InterPro" id="IPR052340">
    <property type="entry name" value="RNase_Y/CdgJ"/>
</dbReference>
<sequence length="310" mass="34713">MFFPQRALQAEQPLAGTVYMTNARQLVANLSETLAMPPVYRRVRTLMEAQDANIDHYVEVVATDSSLAERVIRLANSKFLGYRRRAHNLKQAITLIGAVQVHDLLVGSLSLRAFSSLPPILMDVDRFWRGNIKCGILARNISRQALMPAKERLFTIGLLHDIGHVAMFLKIPVQTQQALAIAADTGQSIHSVEQQLLGFHYGTVGCELAQFWQLPDIYTDTIGNHMEPTQATRNRIEKAIINVARHLAMLPPDSNLAATDLDRCPGWRLLNLSLQQAQQLLKEAESWEEELFLTLNSSPESHSTLRFGGL</sequence>
<evidence type="ECO:0000313" key="2">
    <source>
        <dbReference type="EMBL" id="GAA4941896.1"/>
    </source>
</evidence>
<evidence type="ECO:0000313" key="3">
    <source>
        <dbReference type="Proteomes" id="UP001409585"/>
    </source>
</evidence>
<dbReference type="InterPro" id="IPR013976">
    <property type="entry name" value="HDOD"/>
</dbReference>
<dbReference type="Gene3D" id="1.10.3210.10">
    <property type="entry name" value="Hypothetical protein af1432"/>
    <property type="match status" value="1"/>
</dbReference>
<keyword evidence="3" id="KW-1185">Reference proteome</keyword>
<dbReference type="Proteomes" id="UP001409585">
    <property type="component" value="Unassembled WGS sequence"/>
</dbReference>
<reference evidence="3" key="1">
    <citation type="journal article" date="2019" name="Int. J. Syst. Evol. Microbiol.">
        <title>The Global Catalogue of Microorganisms (GCM) 10K type strain sequencing project: providing services to taxonomists for standard genome sequencing and annotation.</title>
        <authorList>
            <consortium name="The Broad Institute Genomics Platform"/>
            <consortium name="The Broad Institute Genome Sequencing Center for Infectious Disease"/>
            <person name="Wu L."/>
            <person name="Ma J."/>
        </authorList>
    </citation>
    <scope>NUCLEOTIDE SEQUENCE [LARGE SCALE GENOMIC DNA]</scope>
    <source>
        <strain evidence="3">JCM 19134</strain>
    </source>
</reference>
<dbReference type="PANTHER" id="PTHR33525">
    <property type="match status" value="1"/>
</dbReference>
<dbReference type="EMBL" id="BAABLX010000013">
    <property type="protein sequence ID" value="GAA4941896.1"/>
    <property type="molecule type" value="Genomic_DNA"/>
</dbReference>
<organism evidence="2 3">
    <name type="scientific">Halioxenophilus aromaticivorans</name>
    <dbReference type="NCBI Taxonomy" id="1306992"/>
    <lineage>
        <taxon>Bacteria</taxon>
        <taxon>Pseudomonadati</taxon>
        <taxon>Pseudomonadota</taxon>
        <taxon>Gammaproteobacteria</taxon>
        <taxon>Alteromonadales</taxon>
        <taxon>Alteromonadaceae</taxon>
        <taxon>Halioxenophilus</taxon>
    </lineage>
</organism>
<dbReference type="PROSITE" id="PS51833">
    <property type="entry name" value="HDOD"/>
    <property type="match status" value="1"/>
</dbReference>
<dbReference type="SUPFAM" id="SSF109604">
    <property type="entry name" value="HD-domain/PDEase-like"/>
    <property type="match status" value="1"/>
</dbReference>
<dbReference type="PANTHER" id="PTHR33525:SF3">
    <property type="entry name" value="RIBONUCLEASE Y"/>
    <property type="match status" value="1"/>
</dbReference>
<proteinExistence type="predicted"/>
<gene>
    <name evidence="2" type="ORF">GCM10025791_20420</name>
</gene>